<comment type="caution">
    <text evidence="1">The sequence shown here is derived from an EMBL/GenBank/DDBJ whole genome shotgun (WGS) entry which is preliminary data.</text>
</comment>
<evidence type="ECO:0000313" key="1">
    <source>
        <dbReference type="EMBL" id="KKM27559.1"/>
    </source>
</evidence>
<name>A0A0F9J5A5_9ZZZZ</name>
<organism evidence="1">
    <name type="scientific">marine sediment metagenome</name>
    <dbReference type="NCBI Taxonomy" id="412755"/>
    <lineage>
        <taxon>unclassified sequences</taxon>
        <taxon>metagenomes</taxon>
        <taxon>ecological metagenomes</taxon>
    </lineage>
</organism>
<proteinExistence type="predicted"/>
<gene>
    <name evidence="1" type="ORF">LCGC14_1573530</name>
</gene>
<dbReference type="AlphaFoldDB" id="A0A0F9J5A5"/>
<accession>A0A0F9J5A5</accession>
<dbReference type="EMBL" id="LAZR01012299">
    <property type="protein sequence ID" value="KKM27559.1"/>
    <property type="molecule type" value="Genomic_DNA"/>
</dbReference>
<protein>
    <submittedName>
        <fullName evidence="1">Uncharacterized protein</fullName>
    </submittedName>
</protein>
<reference evidence="1" key="1">
    <citation type="journal article" date="2015" name="Nature">
        <title>Complex archaea that bridge the gap between prokaryotes and eukaryotes.</title>
        <authorList>
            <person name="Spang A."/>
            <person name="Saw J.H."/>
            <person name="Jorgensen S.L."/>
            <person name="Zaremba-Niedzwiedzka K."/>
            <person name="Martijn J."/>
            <person name="Lind A.E."/>
            <person name="van Eijk R."/>
            <person name="Schleper C."/>
            <person name="Guy L."/>
            <person name="Ettema T.J."/>
        </authorList>
    </citation>
    <scope>NUCLEOTIDE SEQUENCE</scope>
</reference>
<sequence length="60" mass="6723">MAKTKKKQVTQEQIKAALKLFLSSGGLIKKLPPEKVIRTQSVFISELLYSGKTTSIRMQT</sequence>